<feature type="region of interest" description="Disordered" evidence="1">
    <location>
        <begin position="119"/>
        <end position="141"/>
    </location>
</feature>
<proteinExistence type="predicted"/>
<gene>
    <name evidence="2" type="ORF">BP6252_05535</name>
</gene>
<name>A0A3D8RTQ5_9HELO</name>
<feature type="region of interest" description="Disordered" evidence="1">
    <location>
        <begin position="237"/>
        <end position="260"/>
    </location>
</feature>
<keyword evidence="3" id="KW-1185">Reference proteome</keyword>
<protein>
    <submittedName>
        <fullName evidence="2">Uncharacterized protein</fullName>
    </submittedName>
</protein>
<sequence>MEAFCERLVAAGYLDKDSPRSQSIAQSKEARIKAFSKLLRTALTTRRDGERAFMFRQLCHKVLDFRYLYDSGLAEYASYAQFEDIFFPAPIDGVDRVRTPREEDTIWKPSVSTRVEAASSALADPSSIGMKAPEQEDTSQNDREVLNRAALNHASTSAFTPSTVIVQQSISPQVSNRKRAASSEIHCSNTDKDTEENKSSNSNAEPLFKKVKVSGVSSENSCLPSLRRAHGNRELQYATIEGNNRKRTQCVSRGRDISSQ</sequence>
<evidence type="ECO:0000256" key="1">
    <source>
        <dbReference type="SAM" id="MobiDB-lite"/>
    </source>
</evidence>
<comment type="caution">
    <text evidence="2">The sequence shown here is derived from an EMBL/GenBank/DDBJ whole genome shotgun (WGS) entry which is preliminary data.</text>
</comment>
<feature type="region of interest" description="Disordered" evidence="1">
    <location>
        <begin position="170"/>
        <end position="206"/>
    </location>
</feature>
<reference evidence="2 3" key="1">
    <citation type="journal article" date="2018" name="IMA Fungus">
        <title>IMA Genome-F 9: Draft genome sequence of Annulohypoxylon stygium, Aspergillus mulundensis, Berkeleyomyces basicola (syn. Thielaviopsis basicola), Ceratocystis smalleyi, two Cercospora beticola strains, Coleophoma cylindrospora, Fusarium fracticaudum, Phialophora cf. hyalina, and Morchella septimelata.</title>
        <authorList>
            <person name="Wingfield B.D."/>
            <person name="Bills G.F."/>
            <person name="Dong Y."/>
            <person name="Huang W."/>
            <person name="Nel W.J."/>
            <person name="Swalarsk-Parry B.S."/>
            <person name="Vaghefi N."/>
            <person name="Wilken P.M."/>
            <person name="An Z."/>
            <person name="de Beer Z.W."/>
            <person name="De Vos L."/>
            <person name="Chen L."/>
            <person name="Duong T.A."/>
            <person name="Gao Y."/>
            <person name="Hammerbacher A."/>
            <person name="Kikkert J.R."/>
            <person name="Li Y."/>
            <person name="Li H."/>
            <person name="Li K."/>
            <person name="Li Q."/>
            <person name="Liu X."/>
            <person name="Ma X."/>
            <person name="Naidoo K."/>
            <person name="Pethybridge S.J."/>
            <person name="Sun J."/>
            <person name="Steenkamp E.T."/>
            <person name="van der Nest M.A."/>
            <person name="van Wyk S."/>
            <person name="Wingfield M.J."/>
            <person name="Xiong C."/>
            <person name="Yue Q."/>
            <person name="Zhang X."/>
        </authorList>
    </citation>
    <scope>NUCLEOTIDE SEQUENCE [LARGE SCALE GENOMIC DNA]</scope>
    <source>
        <strain evidence="2 3">BP6252</strain>
    </source>
</reference>
<dbReference type="AlphaFoldDB" id="A0A3D8RTQ5"/>
<evidence type="ECO:0000313" key="2">
    <source>
        <dbReference type="EMBL" id="RDW77482.1"/>
    </source>
</evidence>
<dbReference type="EMBL" id="PDLM01000005">
    <property type="protein sequence ID" value="RDW77482.1"/>
    <property type="molecule type" value="Genomic_DNA"/>
</dbReference>
<dbReference type="Proteomes" id="UP000256645">
    <property type="component" value="Unassembled WGS sequence"/>
</dbReference>
<accession>A0A3D8RTQ5</accession>
<feature type="compositionally biased region" description="Basic and acidic residues" evidence="1">
    <location>
        <begin position="189"/>
        <end position="198"/>
    </location>
</feature>
<evidence type="ECO:0000313" key="3">
    <source>
        <dbReference type="Proteomes" id="UP000256645"/>
    </source>
</evidence>
<dbReference type="OrthoDB" id="10383800at2759"/>
<organism evidence="2 3">
    <name type="scientific">Coleophoma cylindrospora</name>
    <dbReference type="NCBI Taxonomy" id="1849047"/>
    <lineage>
        <taxon>Eukaryota</taxon>
        <taxon>Fungi</taxon>
        <taxon>Dikarya</taxon>
        <taxon>Ascomycota</taxon>
        <taxon>Pezizomycotina</taxon>
        <taxon>Leotiomycetes</taxon>
        <taxon>Helotiales</taxon>
        <taxon>Dermateaceae</taxon>
        <taxon>Coleophoma</taxon>
    </lineage>
</organism>